<gene>
    <name evidence="1" type="ORF">LTS18_008497</name>
</gene>
<comment type="caution">
    <text evidence="1">The sequence shown here is derived from an EMBL/GenBank/DDBJ whole genome shotgun (WGS) entry which is preliminary data.</text>
</comment>
<name>A0ACC3D234_9PEZI</name>
<accession>A0ACC3D234</accession>
<reference evidence="1" key="1">
    <citation type="submission" date="2024-09" db="EMBL/GenBank/DDBJ databases">
        <title>Black Yeasts Isolated from many extreme environments.</title>
        <authorList>
            <person name="Coleine C."/>
            <person name="Stajich J.E."/>
            <person name="Selbmann L."/>
        </authorList>
    </citation>
    <scope>NUCLEOTIDE SEQUENCE</scope>
    <source>
        <strain evidence="1">CCFEE 5737</strain>
    </source>
</reference>
<evidence type="ECO:0000313" key="1">
    <source>
        <dbReference type="EMBL" id="KAK3060461.1"/>
    </source>
</evidence>
<protein>
    <submittedName>
        <fullName evidence="1">Uncharacterized protein</fullName>
    </submittedName>
</protein>
<dbReference type="EMBL" id="JAWDJW010008555">
    <property type="protein sequence ID" value="KAK3060461.1"/>
    <property type="molecule type" value="Genomic_DNA"/>
</dbReference>
<evidence type="ECO:0000313" key="2">
    <source>
        <dbReference type="Proteomes" id="UP001186974"/>
    </source>
</evidence>
<keyword evidence="2" id="KW-1185">Reference proteome</keyword>
<proteinExistence type="predicted"/>
<organism evidence="1 2">
    <name type="scientific">Coniosporium uncinatum</name>
    <dbReference type="NCBI Taxonomy" id="93489"/>
    <lineage>
        <taxon>Eukaryota</taxon>
        <taxon>Fungi</taxon>
        <taxon>Dikarya</taxon>
        <taxon>Ascomycota</taxon>
        <taxon>Pezizomycotina</taxon>
        <taxon>Dothideomycetes</taxon>
        <taxon>Dothideomycetes incertae sedis</taxon>
        <taxon>Coniosporium</taxon>
    </lineage>
</organism>
<dbReference type="Proteomes" id="UP001186974">
    <property type="component" value="Unassembled WGS sequence"/>
</dbReference>
<sequence>MSSIVFASTLLLLATPSTFAWGTLGHDTVALIAQNYLVKDAVTFCQDILNDTSDTYLASVATWADSYRYTADGKFSAPYHFIDANDSPPSSCNVDFNRDCGEQGCVVSAISNYTDRVRDPSLSSSEINNALRFIIHFVGDIHQPLHDEALEVGGNDIDVTFGGVDTNLHHIWYALTHAPPSQPTRLINGRDTNMPEKLIGGSAMSDAQTWSTDLISRINNGTYTPHKRSWISNLNVSDAITTSMGWARDANSHVCSTVLPEGQSAVEGMELDGEYYDSAIAVIEEQIAKAGYRLAGWLNTIATGDVGLEADGKVVMREPNSYRKGRVARPWSAARFARMAGGHRC</sequence>